<comment type="caution">
    <text evidence="7">The sequence shown here is derived from an EMBL/GenBank/DDBJ whole genome shotgun (WGS) entry which is preliminary data.</text>
</comment>
<dbReference type="PANTHER" id="PTHR43025">
    <property type="entry name" value="MONOGALACTOSYLDIACYLGLYCEROL SYNTHASE"/>
    <property type="match status" value="1"/>
</dbReference>
<dbReference type="GO" id="GO:0009247">
    <property type="term" value="P:glycolipid biosynthetic process"/>
    <property type="evidence" value="ECO:0007669"/>
    <property type="project" value="InterPro"/>
</dbReference>
<comment type="subcellular location">
    <subcellularLocation>
        <location evidence="1">Membrane</location>
    </subcellularLocation>
</comment>
<name>A0A840UCI7_9FIRM</name>
<evidence type="ECO:0000313" key="7">
    <source>
        <dbReference type="EMBL" id="MBB5335441.1"/>
    </source>
</evidence>
<evidence type="ECO:0000256" key="2">
    <source>
        <dbReference type="ARBA" id="ARBA00006962"/>
    </source>
</evidence>
<feature type="domain" description="Diacylglycerol glucosyltransferase N-terminal" evidence="6">
    <location>
        <begin position="17"/>
        <end position="182"/>
    </location>
</feature>
<dbReference type="PANTHER" id="PTHR43025:SF3">
    <property type="entry name" value="MONOGALACTOSYLDIACYLGLYCEROL SYNTHASE 1, CHLOROPLASTIC"/>
    <property type="match status" value="1"/>
</dbReference>
<dbReference type="InterPro" id="IPR050519">
    <property type="entry name" value="Glycosyltransf_28_UgtP"/>
</dbReference>
<dbReference type="EMBL" id="JACHFH010000005">
    <property type="protein sequence ID" value="MBB5335441.1"/>
    <property type="molecule type" value="Genomic_DNA"/>
</dbReference>
<comment type="similarity">
    <text evidence="2">Belongs to the glycosyltransferase 28 family.</text>
</comment>
<feature type="domain" description="Glycosyl transferase family 28 C-terminal" evidence="5">
    <location>
        <begin position="208"/>
        <end position="363"/>
    </location>
</feature>
<reference evidence="7 8" key="1">
    <citation type="submission" date="2020-08" db="EMBL/GenBank/DDBJ databases">
        <title>Genomic Encyclopedia of Type Strains, Phase IV (KMG-IV): sequencing the most valuable type-strain genomes for metagenomic binning, comparative biology and taxonomic classification.</title>
        <authorList>
            <person name="Goeker M."/>
        </authorList>
    </citation>
    <scope>NUCLEOTIDE SEQUENCE [LARGE SCALE GENOMIC DNA]</scope>
    <source>
        <strain evidence="7 8">DSM 24661</strain>
    </source>
</reference>
<dbReference type="AlphaFoldDB" id="A0A840UCI7"/>
<keyword evidence="4 7" id="KW-0808">Transferase</keyword>
<dbReference type="Pfam" id="PF04101">
    <property type="entry name" value="Glyco_tran_28_C"/>
    <property type="match status" value="1"/>
</dbReference>
<evidence type="ECO:0000256" key="3">
    <source>
        <dbReference type="ARBA" id="ARBA00022676"/>
    </source>
</evidence>
<dbReference type="RefSeq" id="WP_183859440.1">
    <property type="nucleotide sequence ID" value="NZ_JACHFH010000005.1"/>
</dbReference>
<proteinExistence type="inferred from homology"/>
<evidence type="ECO:0000259" key="5">
    <source>
        <dbReference type="Pfam" id="PF04101"/>
    </source>
</evidence>
<protein>
    <submittedName>
        <fullName evidence="7">Processive 1,2-diacylglycerol beta-glucosyltransferase</fullName>
        <ecNumber evidence="7">2.4.1.315</ecNumber>
    </submittedName>
</protein>
<sequence length="373" mass="41535">MTQKNILIVTASIGSGHNKAAAAISNELKTRYPEAHISVVDFMSPDTAYLNDLLKEIYLKMLDFVPGLYKFLYSFTAGPVKGTSVQTLLAHFMKHNMASIVKKHQADIIVCTHPFPCAAAAYLKSKNELEAKLFTVVTDFCLHQIWIYKNVDMYFVAHEQLARELYAKGLDKNHVTVTGIPINRNFTQEYDKKMLIKKFALQENMPIILIMGGGLGLGGVQTALEALETLTVPMQILVVTGANVALWSEVNSYVVHSRHSIKVWGYSHNINELMAIASLLISKPGALTTSEAMAMELPMVLQTPIPGPEAENADYLVNNGVAVLIQKQEQISDIVKNVINDPDRLAWMKEKARELKRPDAAQKIVDVIAYYME</sequence>
<evidence type="ECO:0000256" key="4">
    <source>
        <dbReference type="ARBA" id="ARBA00022679"/>
    </source>
</evidence>
<dbReference type="Proteomes" id="UP000559117">
    <property type="component" value="Unassembled WGS sequence"/>
</dbReference>
<evidence type="ECO:0000313" key="8">
    <source>
        <dbReference type="Proteomes" id="UP000559117"/>
    </source>
</evidence>
<dbReference type="InterPro" id="IPR007235">
    <property type="entry name" value="Glyco_trans_28_C"/>
</dbReference>
<dbReference type="InterPro" id="IPR009695">
    <property type="entry name" value="Diacylglyc_glucosyltr_N"/>
</dbReference>
<dbReference type="Gene3D" id="3.40.50.2000">
    <property type="entry name" value="Glycogen Phosphorylase B"/>
    <property type="match status" value="2"/>
</dbReference>
<gene>
    <name evidence="7" type="ORF">HNR32_000566</name>
</gene>
<keyword evidence="8" id="KW-1185">Reference proteome</keyword>
<evidence type="ECO:0000259" key="6">
    <source>
        <dbReference type="Pfam" id="PF06925"/>
    </source>
</evidence>
<dbReference type="SUPFAM" id="SSF53756">
    <property type="entry name" value="UDP-Glycosyltransferase/glycogen phosphorylase"/>
    <property type="match status" value="1"/>
</dbReference>
<keyword evidence="3 7" id="KW-0328">Glycosyltransferase</keyword>
<dbReference type="GO" id="GO:0016758">
    <property type="term" value="F:hexosyltransferase activity"/>
    <property type="evidence" value="ECO:0007669"/>
    <property type="project" value="InterPro"/>
</dbReference>
<organism evidence="7 8">
    <name type="scientific">Pectinatus brassicae</name>
    <dbReference type="NCBI Taxonomy" id="862415"/>
    <lineage>
        <taxon>Bacteria</taxon>
        <taxon>Bacillati</taxon>
        <taxon>Bacillota</taxon>
        <taxon>Negativicutes</taxon>
        <taxon>Selenomonadales</taxon>
        <taxon>Selenomonadaceae</taxon>
        <taxon>Pectinatus</taxon>
    </lineage>
</organism>
<dbReference type="EC" id="2.4.1.315" evidence="7"/>
<dbReference type="GO" id="GO:0016020">
    <property type="term" value="C:membrane"/>
    <property type="evidence" value="ECO:0007669"/>
    <property type="project" value="UniProtKB-SubCell"/>
</dbReference>
<accession>A0A840UCI7</accession>
<dbReference type="Pfam" id="PF06925">
    <property type="entry name" value="MGDG_synth"/>
    <property type="match status" value="1"/>
</dbReference>
<evidence type="ECO:0000256" key="1">
    <source>
        <dbReference type="ARBA" id="ARBA00004370"/>
    </source>
</evidence>